<dbReference type="EMBL" id="CAJVQB010003961">
    <property type="protein sequence ID" value="CAG8622845.1"/>
    <property type="molecule type" value="Genomic_DNA"/>
</dbReference>
<proteinExistence type="predicted"/>
<organism evidence="1 2">
    <name type="scientific">Gigaspora margarita</name>
    <dbReference type="NCBI Taxonomy" id="4874"/>
    <lineage>
        <taxon>Eukaryota</taxon>
        <taxon>Fungi</taxon>
        <taxon>Fungi incertae sedis</taxon>
        <taxon>Mucoromycota</taxon>
        <taxon>Glomeromycotina</taxon>
        <taxon>Glomeromycetes</taxon>
        <taxon>Diversisporales</taxon>
        <taxon>Gigasporaceae</taxon>
        <taxon>Gigaspora</taxon>
    </lineage>
</organism>
<keyword evidence="2" id="KW-1185">Reference proteome</keyword>
<sequence>MYQYIEAQEKHNIQETLLRHPDDKLYISEKTTKVVAGGINLEGYHYIFKSQYLLNNFGKTIVDFFDIDKISAGESELAPKELFVENKSAQ</sequence>
<dbReference type="Proteomes" id="UP000789901">
    <property type="component" value="Unassembled WGS sequence"/>
</dbReference>
<comment type="caution">
    <text evidence="1">The sequence shown here is derived from an EMBL/GenBank/DDBJ whole genome shotgun (WGS) entry which is preliminary data.</text>
</comment>
<gene>
    <name evidence="1" type="ORF">GMARGA_LOCUS7930</name>
</gene>
<reference evidence="1 2" key="1">
    <citation type="submission" date="2021-06" db="EMBL/GenBank/DDBJ databases">
        <authorList>
            <person name="Kallberg Y."/>
            <person name="Tangrot J."/>
            <person name="Rosling A."/>
        </authorList>
    </citation>
    <scope>NUCLEOTIDE SEQUENCE [LARGE SCALE GENOMIC DNA]</scope>
    <source>
        <strain evidence="1 2">120-4 pot B 10/14</strain>
    </source>
</reference>
<protein>
    <submittedName>
        <fullName evidence="1">4205_t:CDS:1</fullName>
    </submittedName>
</protein>
<accession>A0ABN7UMF4</accession>
<name>A0ABN7UMF4_GIGMA</name>
<evidence type="ECO:0000313" key="2">
    <source>
        <dbReference type="Proteomes" id="UP000789901"/>
    </source>
</evidence>
<evidence type="ECO:0000313" key="1">
    <source>
        <dbReference type="EMBL" id="CAG8622845.1"/>
    </source>
</evidence>